<dbReference type="RefSeq" id="WP_143085044.1">
    <property type="nucleotide sequence ID" value="NZ_FOLO01000007.1"/>
</dbReference>
<protein>
    <submittedName>
        <fullName evidence="2">Uncharacterized protein</fullName>
    </submittedName>
</protein>
<sequence length="291" mass="34006">MLLDILGILIAFCSVMLMFSLIVTAFIQFLQNNLKWRTRHLKLGLDALAVYIYEAHCKNNWVSQEILSETFVDLMKPKIKANRAGLFYQLFRNYERAHVGHDEIKFALTKLHQQSDNQIKPELKLLLQEIDAFFVRIETEMSSHFARKTHFWSFMIAAVFVILFQLDTFSVLAKVSQDQAYREHLIKNVQQEIKAQKTICDGVITSVKFQQCLTQTEQKLALYDFTLLPKGEAHYYKVGETHHHKTLWQLISFWIGMVISTIFISLGAPFWFNRIKTLIQLKDKLSKVTVK</sequence>
<keyword evidence="1" id="KW-1133">Transmembrane helix</keyword>
<organism evidence="2 3">
    <name type="scientific">Pseudoalteromonas denitrificans DSM 6059</name>
    <dbReference type="NCBI Taxonomy" id="1123010"/>
    <lineage>
        <taxon>Bacteria</taxon>
        <taxon>Pseudomonadati</taxon>
        <taxon>Pseudomonadota</taxon>
        <taxon>Gammaproteobacteria</taxon>
        <taxon>Alteromonadales</taxon>
        <taxon>Pseudoalteromonadaceae</taxon>
        <taxon>Pseudoalteromonas</taxon>
    </lineage>
</organism>
<keyword evidence="1" id="KW-0812">Transmembrane</keyword>
<evidence type="ECO:0000256" key="1">
    <source>
        <dbReference type="SAM" id="Phobius"/>
    </source>
</evidence>
<keyword evidence="1" id="KW-0472">Membrane</keyword>
<dbReference type="Proteomes" id="UP000198862">
    <property type="component" value="Unassembled WGS sequence"/>
</dbReference>
<evidence type="ECO:0000313" key="2">
    <source>
        <dbReference type="EMBL" id="SFC32488.1"/>
    </source>
</evidence>
<feature type="transmembrane region" description="Helical" evidence="1">
    <location>
        <begin position="251"/>
        <end position="272"/>
    </location>
</feature>
<feature type="transmembrane region" description="Helical" evidence="1">
    <location>
        <begin position="151"/>
        <end position="173"/>
    </location>
</feature>
<feature type="transmembrane region" description="Helical" evidence="1">
    <location>
        <begin position="6"/>
        <end position="30"/>
    </location>
</feature>
<evidence type="ECO:0000313" key="3">
    <source>
        <dbReference type="Proteomes" id="UP000198862"/>
    </source>
</evidence>
<dbReference type="EMBL" id="FOLO01000007">
    <property type="protein sequence ID" value="SFC32488.1"/>
    <property type="molecule type" value="Genomic_DNA"/>
</dbReference>
<accession>A0A1I1IE29</accession>
<proteinExistence type="predicted"/>
<name>A0A1I1IE29_9GAMM</name>
<dbReference type="AlphaFoldDB" id="A0A1I1IE29"/>
<dbReference type="OrthoDB" id="6286374at2"/>
<gene>
    <name evidence="2" type="ORF">SAMN02745724_01429</name>
</gene>
<reference evidence="2 3" key="1">
    <citation type="submission" date="2016-10" db="EMBL/GenBank/DDBJ databases">
        <authorList>
            <person name="de Groot N.N."/>
        </authorList>
    </citation>
    <scope>NUCLEOTIDE SEQUENCE [LARGE SCALE GENOMIC DNA]</scope>
    <source>
        <strain evidence="2 3">DSM 6059</strain>
    </source>
</reference>
<dbReference type="STRING" id="1123010.SAMN02745724_01429"/>
<keyword evidence="3" id="KW-1185">Reference proteome</keyword>